<dbReference type="EnsemblMetazoa" id="CLYHEMT004298.1">
    <property type="protein sequence ID" value="CLYHEMP004298.1"/>
    <property type="gene ID" value="CLYHEMG004298"/>
</dbReference>
<dbReference type="AlphaFoldDB" id="A0A7M5V8J0"/>
<keyword evidence="3" id="KW-1185">Reference proteome</keyword>
<evidence type="ECO:0000256" key="1">
    <source>
        <dbReference type="SAM" id="SignalP"/>
    </source>
</evidence>
<dbReference type="Proteomes" id="UP000594262">
    <property type="component" value="Unplaced"/>
</dbReference>
<name>A0A7M5V8J0_9CNID</name>
<protein>
    <submittedName>
        <fullName evidence="2">Uncharacterized protein</fullName>
    </submittedName>
</protein>
<evidence type="ECO:0000313" key="3">
    <source>
        <dbReference type="Proteomes" id="UP000594262"/>
    </source>
</evidence>
<feature type="chain" id="PRO_5029753851" evidence="1">
    <location>
        <begin position="23"/>
        <end position="106"/>
    </location>
</feature>
<organism evidence="2 3">
    <name type="scientific">Clytia hemisphaerica</name>
    <dbReference type="NCBI Taxonomy" id="252671"/>
    <lineage>
        <taxon>Eukaryota</taxon>
        <taxon>Metazoa</taxon>
        <taxon>Cnidaria</taxon>
        <taxon>Hydrozoa</taxon>
        <taxon>Hydroidolina</taxon>
        <taxon>Leptothecata</taxon>
        <taxon>Obeliida</taxon>
        <taxon>Clytiidae</taxon>
        <taxon>Clytia</taxon>
    </lineage>
</organism>
<evidence type="ECO:0000313" key="2">
    <source>
        <dbReference type="EnsemblMetazoa" id="CLYHEMP004298.1"/>
    </source>
</evidence>
<feature type="signal peptide" evidence="1">
    <location>
        <begin position="1"/>
        <end position="22"/>
    </location>
</feature>
<accession>A0A7M5V8J0</accession>
<sequence length="106" mass="12178">MFRLWIQAITVVFLLLSTMNDAARIIVRRRCQHPQKGHVLCPDGYICNHKCKCQCECPDYAPSYCCPPSNPAACTPGQTVTNSSEQDNRMTKKFVQTMQRKWKIIN</sequence>
<keyword evidence="1" id="KW-0732">Signal</keyword>
<proteinExistence type="predicted"/>
<reference evidence="2" key="1">
    <citation type="submission" date="2021-01" db="UniProtKB">
        <authorList>
            <consortium name="EnsemblMetazoa"/>
        </authorList>
    </citation>
    <scope>IDENTIFICATION</scope>
</reference>